<organism evidence="2 3">
    <name type="scientific">Polyplosphaeria fusca</name>
    <dbReference type="NCBI Taxonomy" id="682080"/>
    <lineage>
        <taxon>Eukaryota</taxon>
        <taxon>Fungi</taxon>
        <taxon>Dikarya</taxon>
        <taxon>Ascomycota</taxon>
        <taxon>Pezizomycotina</taxon>
        <taxon>Dothideomycetes</taxon>
        <taxon>Pleosporomycetidae</taxon>
        <taxon>Pleosporales</taxon>
        <taxon>Tetraplosphaeriaceae</taxon>
        <taxon>Polyplosphaeria</taxon>
    </lineage>
</organism>
<evidence type="ECO:0000256" key="1">
    <source>
        <dbReference type="SAM" id="Phobius"/>
    </source>
</evidence>
<feature type="transmembrane region" description="Helical" evidence="1">
    <location>
        <begin position="317"/>
        <end position="336"/>
    </location>
</feature>
<gene>
    <name evidence="2" type="ORF">EJ04DRAFT_437434</name>
</gene>
<dbReference type="PANTHER" id="PTHR37577">
    <property type="entry name" value="INTEGRAL MEMBRANE PROTEIN"/>
    <property type="match status" value="1"/>
</dbReference>
<evidence type="ECO:0000313" key="3">
    <source>
        <dbReference type="Proteomes" id="UP000799444"/>
    </source>
</evidence>
<protein>
    <submittedName>
        <fullName evidence="2">Uncharacterized protein</fullName>
    </submittedName>
</protein>
<evidence type="ECO:0000313" key="2">
    <source>
        <dbReference type="EMBL" id="KAF2734238.1"/>
    </source>
</evidence>
<sequence length="425" mass="47831">IVVLILVFHYHIAHDPTEDPFRKEMVSGASASRNPRPNPIDVVYLGLSSKALAWLRSRLNLPKAAAHPRLEAAFNKCVQSMSDLQILTGISILISGYVQLRCGLSAFHWQIIVLLAWFSSITHLSCLTFLRNYLYNRPKERVWRLVAMGLMLLMLLVAMVPTGGYHWYYCGDGYSTPMPSDYAICNFRPAENGDALTYSTMVISAVLLALGFIYRVVRLHRSLSVSVVDRARTVCSEKARAHLIRTYARMDMGNSGLTLKRMFLYRPLLALFLTARALLDLWNSMFVEILWMVGSFIWGLIRLLRTLQIDDGGSSDWSFGQVVPIVLLAAPLLIIFESFFQGTSFPLVEKGQNVDCPSRTNPQYTFDSACADPRCLFALRDLIKYAAPGTRSSRSRFLPELQLDPLTDLPCGCLCHWHYDGSSSA</sequence>
<dbReference type="OrthoDB" id="5427664at2759"/>
<feature type="non-terminal residue" evidence="2">
    <location>
        <position position="1"/>
    </location>
</feature>
<keyword evidence="1" id="KW-1133">Transmembrane helix</keyword>
<dbReference type="EMBL" id="ML996150">
    <property type="protein sequence ID" value="KAF2734238.1"/>
    <property type="molecule type" value="Genomic_DNA"/>
</dbReference>
<feature type="transmembrane region" description="Helical" evidence="1">
    <location>
        <begin position="142"/>
        <end position="168"/>
    </location>
</feature>
<keyword evidence="1" id="KW-0472">Membrane</keyword>
<feature type="transmembrane region" description="Helical" evidence="1">
    <location>
        <begin position="106"/>
        <end position="130"/>
    </location>
</feature>
<dbReference type="InterPro" id="IPR053018">
    <property type="entry name" value="Elsinochrome_Biosynth-Asso"/>
</dbReference>
<dbReference type="AlphaFoldDB" id="A0A9P4QUQ2"/>
<comment type="caution">
    <text evidence="2">The sequence shown here is derived from an EMBL/GenBank/DDBJ whole genome shotgun (WGS) entry which is preliminary data.</text>
</comment>
<proteinExistence type="predicted"/>
<accession>A0A9P4QUQ2</accession>
<dbReference type="PANTHER" id="PTHR37577:SF1">
    <property type="entry name" value="INTEGRAL MEMBRANE PROTEIN"/>
    <property type="match status" value="1"/>
</dbReference>
<keyword evidence="1" id="KW-0812">Transmembrane</keyword>
<feature type="transmembrane region" description="Helical" evidence="1">
    <location>
        <begin position="285"/>
        <end position="305"/>
    </location>
</feature>
<name>A0A9P4QUQ2_9PLEO</name>
<reference evidence="2" key="1">
    <citation type="journal article" date="2020" name="Stud. Mycol.">
        <title>101 Dothideomycetes genomes: a test case for predicting lifestyles and emergence of pathogens.</title>
        <authorList>
            <person name="Haridas S."/>
            <person name="Albert R."/>
            <person name="Binder M."/>
            <person name="Bloem J."/>
            <person name="Labutti K."/>
            <person name="Salamov A."/>
            <person name="Andreopoulos B."/>
            <person name="Baker S."/>
            <person name="Barry K."/>
            <person name="Bills G."/>
            <person name="Bluhm B."/>
            <person name="Cannon C."/>
            <person name="Castanera R."/>
            <person name="Culley D."/>
            <person name="Daum C."/>
            <person name="Ezra D."/>
            <person name="Gonzalez J."/>
            <person name="Henrissat B."/>
            <person name="Kuo A."/>
            <person name="Liang C."/>
            <person name="Lipzen A."/>
            <person name="Lutzoni F."/>
            <person name="Magnuson J."/>
            <person name="Mondo S."/>
            <person name="Nolan M."/>
            <person name="Ohm R."/>
            <person name="Pangilinan J."/>
            <person name="Park H.-J."/>
            <person name="Ramirez L."/>
            <person name="Alfaro M."/>
            <person name="Sun H."/>
            <person name="Tritt A."/>
            <person name="Yoshinaga Y."/>
            <person name="Zwiers L.-H."/>
            <person name="Turgeon B."/>
            <person name="Goodwin S."/>
            <person name="Spatafora J."/>
            <person name="Crous P."/>
            <person name="Grigoriev I."/>
        </authorList>
    </citation>
    <scope>NUCLEOTIDE SEQUENCE</scope>
    <source>
        <strain evidence="2">CBS 125425</strain>
    </source>
</reference>
<feature type="transmembrane region" description="Helical" evidence="1">
    <location>
        <begin position="196"/>
        <end position="217"/>
    </location>
</feature>
<dbReference type="Proteomes" id="UP000799444">
    <property type="component" value="Unassembled WGS sequence"/>
</dbReference>
<keyword evidence="3" id="KW-1185">Reference proteome</keyword>